<feature type="region of interest" description="Disordered" evidence="1">
    <location>
        <begin position="106"/>
        <end position="125"/>
    </location>
</feature>
<dbReference type="EMBL" id="LO017727">
    <property type="protein sequence ID" value="CRH05909.1"/>
    <property type="molecule type" value="Genomic_DNA"/>
</dbReference>
<dbReference type="Gene3D" id="3.30.420.130">
    <property type="entry name" value="Dinitrogenase iron-molybdenum cofactor biosynthesis domain"/>
    <property type="match status" value="1"/>
</dbReference>
<dbReference type="InterPro" id="IPR036105">
    <property type="entry name" value="DiNase_FeMo-co_biosyn_sf"/>
</dbReference>
<sequence>MRIAVVSEAGKSVGGKCGKARDFLLYWAEQGKPICCMATLSLTAQQPDFHDLHDDDATPHPLDGYVLITGEAGEGLTERLARRDITVHITSETDPHKAVELLLAGTLPKRDPHPHGADGICPGDH</sequence>
<protein>
    <recommendedName>
        <fullName evidence="3">Dinitrogenase iron-molybdenum cofactor biosynthesis domain-containing protein</fullName>
    </recommendedName>
</protein>
<reference evidence="2" key="1">
    <citation type="submission" date="2015-04" db="EMBL/GenBank/DDBJ databases">
        <authorList>
            <person name="Syromyatnikov M.Y."/>
            <person name="Popov V.N."/>
        </authorList>
    </citation>
    <scope>NUCLEOTIDE SEQUENCE</scope>
    <source>
        <strain evidence="2">MO-1</strain>
    </source>
</reference>
<evidence type="ECO:0008006" key="3">
    <source>
        <dbReference type="Google" id="ProtNLM"/>
    </source>
</evidence>
<organism evidence="2">
    <name type="scientific">Magnetococcus massalia (strain MO-1)</name>
    <dbReference type="NCBI Taxonomy" id="451514"/>
    <lineage>
        <taxon>Bacteria</taxon>
        <taxon>Pseudomonadati</taxon>
        <taxon>Pseudomonadota</taxon>
        <taxon>Magnetococcia</taxon>
        <taxon>Magnetococcales</taxon>
        <taxon>Magnetococcaceae</taxon>
        <taxon>Magnetococcus</taxon>
    </lineage>
</organism>
<gene>
    <name evidence="2" type="ORF">MAGMO_1728</name>
</gene>
<proteinExistence type="predicted"/>
<dbReference type="SUPFAM" id="SSF53146">
    <property type="entry name" value="Nitrogenase accessory factor-like"/>
    <property type="match status" value="1"/>
</dbReference>
<name>A0A1S7LIJ2_MAGMO</name>
<evidence type="ECO:0000313" key="2">
    <source>
        <dbReference type="EMBL" id="CRH05909.1"/>
    </source>
</evidence>
<accession>A0A1S7LIJ2</accession>
<evidence type="ECO:0000256" key="1">
    <source>
        <dbReference type="SAM" id="MobiDB-lite"/>
    </source>
</evidence>
<dbReference type="AlphaFoldDB" id="A0A1S7LIJ2"/>